<dbReference type="AlphaFoldDB" id="A0A368SH70"/>
<reference evidence="1" key="1">
    <citation type="journal article" date="2012" name="Nat. Biotechnol.">
        <title>Reference genome sequence of the model plant Setaria.</title>
        <authorList>
            <person name="Bennetzen J.L."/>
            <person name="Schmutz J."/>
            <person name="Wang H."/>
            <person name="Percifield R."/>
            <person name="Hawkins J."/>
            <person name="Pontaroli A.C."/>
            <person name="Estep M."/>
            <person name="Feng L."/>
            <person name="Vaughn J.N."/>
            <person name="Grimwood J."/>
            <person name="Jenkins J."/>
            <person name="Barry K."/>
            <person name="Lindquist E."/>
            <person name="Hellsten U."/>
            <person name="Deshpande S."/>
            <person name="Wang X."/>
            <person name="Wu X."/>
            <person name="Mitros T."/>
            <person name="Triplett J."/>
            <person name="Yang X."/>
            <person name="Ye C.Y."/>
            <person name="Mauro-Herrera M."/>
            <person name="Wang L."/>
            <person name="Li P."/>
            <person name="Sharma M."/>
            <person name="Sharma R."/>
            <person name="Ronald P.C."/>
            <person name="Panaud O."/>
            <person name="Kellogg E.A."/>
            <person name="Brutnell T.P."/>
            <person name="Doust A.N."/>
            <person name="Tuskan G.A."/>
            <person name="Rokhsar D."/>
            <person name="Devos K.M."/>
        </authorList>
    </citation>
    <scope>NUCLEOTIDE SEQUENCE [LARGE SCALE GENOMIC DNA]</scope>
    <source>
        <strain evidence="1">Yugu1</strain>
    </source>
</reference>
<name>A0A368SH70_SETIT</name>
<dbReference type="EMBL" id="CM003536">
    <property type="protein sequence ID" value="RCV41775.1"/>
    <property type="molecule type" value="Genomic_DNA"/>
</dbReference>
<organism evidence="1">
    <name type="scientific">Setaria italica</name>
    <name type="common">Foxtail millet</name>
    <name type="synonym">Panicum italicum</name>
    <dbReference type="NCBI Taxonomy" id="4555"/>
    <lineage>
        <taxon>Eukaryota</taxon>
        <taxon>Viridiplantae</taxon>
        <taxon>Streptophyta</taxon>
        <taxon>Embryophyta</taxon>
        <taxon>Tracheophyta</taxon>
        <taxon>Spermatophyta</taxon>
        <taxon>Magnoliopsida</taxon>
        <taxon>Liliopsida</taxon>
        <taxon>Poales</taxon>
        <taxon>Poaceae</taxon>
        <taxon>PACMAD clade</taxon>
        <taxon>Panicoideae</taxon>
        <taxon>Panicodae</taxon>
        <taxon>Paniceae</taxon>
        <taxon>Cenchrinae</taxon>
        <taxon>Setaria</taxon>
    </lineage>
</organism>
<protein>
    <submittedName>
        <fullName evidence="1">Uncharacterized protein</fullName>
    </submittedName>
</protein>
<gene>
    <name evidence="1" type="ORF">SETIT_9G162100v2</name>
</gene>
<evidence type="ECO:0000313" key="1">
    <source>
        <dbReference type="EMBL" id="RCV41775.1"/>
    </source>
</evidence>
<sequence length="205" mass="23662">MLPKERLRHFFASDRESKEYSKLLDYFIGEDSLIEVDVPGCDVSKLDSAKYNRIISKIPYCKIDQDHWKLRCQYNQFLMKILEPNGPLSTQVQSTPAAPGGTQPFVALQIDSIGPDYENNGDGLLKLFWDLYWNIHRHSVGEVELKKGQKKKVKLFEYGQVQHMFSAAFPQVICRFQKAMHAEKEMPRDIFHGFGPSLEDFCLNA</sequence>
<reference evidence="1" key="2">
    <citation type="submission" date="2015-07" db="EMBL/GenBank/DDBJ databases">
        <authorList>
            <person name="Noorani M."/>
        </authorList>
    </citation>
    <scope>NUCLEOTIDE SEQUENCE</scope>
    <source>
        <strain evidence="1">Yugu1</strain>
    </source>
</reference>
<accession>A0A368SH70</accession>
<proteinExistence type="predicted"/>